<sequence length="302" mass="33675">MTELISVGAISPLRQRLIDDMTMRGFSRETQRNYIRDVGRFATHLGRSPHTATAEEVRQFQIEQHEAGLPIPTMNSIVSALRFFFTYTLDRPDLARKLVRTRHPRNLPVVLSRDEVARLLNATTCLKHQVALSVAYGAGLRVAEVAALKVSDIDSARMLLRVERGKGGRYRNAMLPAGLLTLLREWWKLGRQQGVMHPQGWLFPGQNAMRPICTRQLHRVVVTAAHAASISKRVGPHTLRHSFATHLLEDGVDIRVIQALLGHARLDSTALYTRVATRTVRAVISPLDTLGALATTQARPDG</sequence>
<dbReference type="Proteomes" id="UP000548726">
    <property type="component" value="Unassembled WGS sequence"/>
</dbReference>
<evidence type="ECO:0000256" key="5">
    <source>
        <dbReference type="PROSITE-ProRule" id="PRU01248"/>
    </source>
</evidence>
<name>A0A6V8I8M0_9PROT</name>
<proteinExistence type="inferred from homology"/>
<evidence type="ECO:0000256" key="1">
    <source>
        <dbReference type="ARBA" id="ARBA00008857"/>
    </source>
</evidence>
<dbReference type="GO" id="GO:0003677">
    <property type="term" value="F:DNA binding"/>
    <property type="evidence" value="ECO:0007669"/>
    <property type="project" value="UniProtKB-UniRule"/>
</dbReference>
<keyword evidence="9" id="KW-1185">Reference proteome</keyword>
<comment type="similarity">
    <text evidence="1">Belongs to the 'phage' integrase family.</text>
</comment>
<dbReference type="AlphaFoldDB" id="A0A6V8I8M0"/>
<dbReference type="InterPro" id="IPR004107">
    <property type="entry name" value="Integrase_SAM-like_N"/>
</dbReference>
<dbReference type="Gene3D" id="1.10.150.130">
    <property type="match status" value="1"/>
</dbReference>
<dbReference type="GO" id="GO:0015074">
    <property type="term" value="P:DNA integration"/>
    <property type="evidence" value="ECO:0007669"/>
    <property type="project" value="UniProtKB-KW"/>
</dbReference>
<dbReference type="PROSITE" id="PS51898">
    <property type="entry name" value="TYR_RECOMBINASE"/>
    <property type="match status" value="1"/>
</dbReference>
<keyword evidence="2" id="KW-0229">DNA integration</keyword>
<evidence type="ECO:0000256" key="4">
    <source>
        <dbReference type="ARBA" id="ARBA00023172"/>
    </source>
</evidence>
<dbReference type="GO" id="GO:0006310">
    <property type="term" value="P:DNA recombination"/>
    <property type="evidence" value="ECO:0007669"/>
    <property type="project" value="UniProtKB-KW"/>
</dbReference>
<dbReference type="Pfam" id="PF00589">
    <property type="entry name" value="Phage_integrase"/>
    <property type="match status" value="1"/>
</dbReference>
<protein>
    <submittedName>
        <fullName evidence="8">Integrase</fullName>
    </submittedName>
</protein>
<dbReference type="Gene3D" id="1.10.443.10">
    <property type="entry name" value="Intergrase catalytic core"/>
    <property type="match status" value="1"/>
</dbReference>
<dbReference type="InterPro" id="IPR050090">
    <property type="entry name" value="Tyrosine_recombinase_XerCD"/>
</dbReference>
<dbReference type="InterPro" id="IPR011010">
    <property type="entry name" value="DNA_brk_join_enz"/>
</dbReference>
<evidence type="ECO:0000313" key="9">
    <source>
        <dbReference type="Proteomes" id="UP000548726"/>
    </source>
</evidence>
<dbReference type="InterPro" id="IPR002104">
    <property type="entry name" value="Integrase_catalytic"/>
</dbReference>
<dbReference type="PANTHER" id="PTHR30349:SF64">
    <property type="entry name" value="PROPHAGE INTEGRASE INTD-RELATED"/>
    <property type="match status" value="1"/>
</dbReference>
<keyword evidence="4" id="KW-0233">DNA recombination</keyword>
<dbReference type="InterPro" id="IPR010998">
    <property type="entry name" value="Integrase_recombinase_N"/>
</dbReference>
<evidence type="ECO:0000313" key="8">
    <source>
        <dbReference type="EMBL" id="GFE93891.1"/>
    </source>
</evidence>
<reference evidence="8 9" key="1">
    <citation type="journal article" date="2020" name="Cell Rep.">
        <title>Local necrotic cells trigger systemic immune activation via gut microbiome dysbiosis in Drosophila.</title>
        <authorList>
            <person name="Kosakamoto H."/>
            <person name="Yamauchi T."/>
            <person name="Akuzawa-Tokita Y."/>
            <person name="Nishimura K."/>
            <person name="Soga T."/>
            <person name="Murakami T."/>
            <person name="Mori H."/>
            <person name="Yamamoto K."/>
            <person name="Miyazaki R."/>
            <person name="Koto A."/>
            <person name="Miura M."/>
            <person name="Obata F."/>
        </authorList>
    </citation>
    <scope>NUCLEOTIDE SEQUENCE [LARGE SCALE GENOMIC DNA]</scope>
    <source>
        <strain evidence="8 9">Ai</strain>
    </source>
</reference>
<feature type="domain" description="Core-binding (CB)" evidence="7">
    <location>
        <begin position="8"/>
        <end position="89"/>
    </location>
</feature>
<dbReference type="Pfam" id="PF13495">
    <property type="entry name" value="Phage_int_SAM_4"/>
    <property type="match status" value="1"/>
</dbReference>
<evidence type="ECO:0000256" key="2">
    <source>
        <dbReference type="ARBA" id="ARBA00022908"/>
    </source>
</evidence>
<dbReference type="SUPFAM" id="SSF56349">
    <property type="entry name" value="DNA breaking-rejoining enzymes"/>
    <property type="match status" value="1"/>
</dbReference>
<dbReference type="PROSITE" id="PS51900">
    <property type="entry name" value="CB"/>
    <property type="match status" value="1"/>
</dbReference>
<comment type="caution">
    <text evidence="8">The sequence shown here is derived from an EMBL/GenBank/DDBJ whole genome shotgun (WGS) entry which is preliminary data.</text>
</comment>
<accession>A0A6V8I8M0</accession>
<dbReference type="EMBL" id="BLJP01000007">
    <property type="protein sequence ID" value="GFE93891.1"/>
    <property type="molecule type" value="Genomic_DNA"/>
</dbReference>
<evidence type="ECO:0000259" key="6">
    <source>
        <dbReference type="PROSITE" id="PS51898"/>
    </source>
</evidence>
<gene>
    <name evidence="8" type="ORF">DmAi_19500</name>
</gene>
<organism evidence="8 9">
    <name type="scientific">Acetobacter persici</name>
    <dbReference type="NCBI Taxonomy" id="1076596"/>
    <lineage>
        <taxon>Bacteria</taxon>
        <taxon>Pseudomonadati</taxon>
        <taxon>Pseudomonadota</taxon>
        <taxon>Alphaproteobacteria</taxon>
        <taxon>Acetobacterales</taxon>
        <taxon>Acetobacteraceae</taxon>
        <taxon>Acetobacter</taxon>
    </lineage>
</organism>
<feature type="domain" description="Tyr recombinase" evidence="6">
    <location>
        <begin position="106"/>
        <end position="285"/>
    </location>
</feature>
<evidence type="ECO:0000256" key="3">
    <source>
        <dbReference type="ARBA" id="ARBA00023125"/>
    </source>
</evidence>
<dbReference type="InterPro" id="IPR044068">
    <property type="entry name" value="CB"/>
</dbReference>
<keyword evidence="3 5" id="KW-0238">DNA-binding</keyword>
<evidence type="ECO:0000259" key="7">
    <source>
        <dbReference type="PROSITE" id="PS51900"/>
    </source>
</evidence>
<dbReference type="InterPro" id="IPR013762">
    <property type="entry name" value="Integrase-like_cat_sf"/>
</dbReference>
<dbReference type="PANTHER" id="PTHR30349">
    <property type="entry name" value="PHAGE INTEGRASE-RELATED"/>
    <property type="match status" value="1"/>
</dbReference>